<dbReference type="PANTHER" id="PTHR11086">
    <property type="entry name" value="DEOXYCYTIDYLATE DEAMINASE-RELATED"/>
    <property type="match status" value="1"/>
</dbReference>
<protein>
    <recommendedName>
        <fullName evidence="4">dCMP deaminase</fullName>
        <ecNumber evidence="3">3.5.4.12</ecNumber>
    </recommendedName>
    <alternativeName>
        <fullName evidence="4">dCMP deaminase</fullName>
    </alternativeName>
</protein>
<evidence type="ECO:0000313" key="8">
    <source>
        <dbReference type="Proteomes" id="UP000789405"/>
    </source>
</evidence>
<feature type="chain" id="PRO_5040417321" description="dCMP deaminase" evidence="5">
    <location>
        <begin position="19"/>
        <end position="282"/>
    </location>
</feature>
<dbReference type="GO" id="GO:0006139">
    <property type="term" value="P:nucleobase-containing compound metabolic process"/>
    <property type="evidence" value="ECO:0007669"/>
    <property type="project" value="UniProtKB-ARBA"/>
</dbReference>
<dbReference type="PROSITE" id="PS51747">
    <property type="entry name" value="CYT_DCMP_DEAMINASES_2"/>
    <property type="match status" value="1"/>
</dbReference>
<dbReference type="AlphaFoldDB" id="A0A9N9JPV7"/>
<evidence type="ECO:0000313" key="7">
    <source>
        <dbReference type="EMBL" id="CAG8788507.1"/>
    </source>
</evidence>
<dbReference type="SUPFAM" id="SSF52540">
    <property type="entry name" value="P-loop containing nucleoside triphosphate hydrolases"/>
    <property type="match status" value="1"/>
</dbReference>
<dbReference type="PANTHER" id="PTHR11086:SF18">
    <property type="entry name" value="DEOXYCYTIDYLATE DEAMINASE"/>
    <property type="match status" value="1"/>
</dbReference>
<keyword evidence="1" id="KW-0545">Nucleotide biosynthesis</keyword>
<dbReference type="InterPro" id="IPR002125">
    <property type="entry name" value="CMP_dCMP_dom"/>
</dbReference>
<gene>
    <name evidence="7" type="ORF">DERYTH_LOCUS20920</name>
</gene>
<dbReference type="Pfam" id="PF00383">
    <property type="entry name" value="dCMP_cyt_deam_1"/>
    <property type="match status" value="1"/>
</dbReference>
<evidence type="ECO:0000256" key="1">
    <source>
        <dbReference type="ARBA" id="ARBA00022727"/>
    </source>
</evidence>
<keyword evidence="8" id="KW-1185">Reference proteome</keyword>
<dbReference type="InterPro" id="IPR016193">
    <property type="entry name" value="Cytidine_deaminase-like"/>
</dbReference>
<dbReference type="EC" id="3.5.4.12" evidence="3"/>
<feature type="domain" description="CMP/dCMP-type deaminase" evidence="6">
    <location>
        <begin position="198"/>
        <end position="282"/>
    </location>
</feature>
<accession>A0A9N9JPV7</accession>
<dbReference type="GO" id="GO:0004132">
    <property type="term" value="F:dCMP deaminase activity"/>
    <property type="evidence" value="ECO:0007669"/>
    <property type="project" value="TreeGrafter"/>
</dbReference>
<dbReference type="EMBL" id="CAJVPY010025616">
    <property type="protein sequence ID" value="CAG8788507.1"/>
    <property type="molecule type" value="Genomic_DNA"/>
</dbReference>
<evidence type="ECO:0000256" key="2">
    <source>
        <dbReference type="ARBA" id="ARBA00022801"/>
    </source>
</evidence>
<dbReference type="Gene3D" id="3.40.140.10">
    <property type="entry name" value="Cytidine Deaminase, domain 2"/>
    <property type="match status" value="1"/>
</dbReference>
<reference evidence="7" key="1">
    <citation type="submission" date="2021-06" db="EMBL/GenBank/DDBJ databases">
        <authorList>
            <person name="Kallberg Y."/>
            <person name="Tangrot J."/>
            <person name="Rosling A."/>
        </authorList>
    </citation>
    <scope>NUCLEOTIDE SEQUENCE</scope>
    <source>
        <strain evidence="7">MA453B</strain>
    </source>
</reference>
<sequence length="282" mass="31839">IESLIMILIGIIGPTCSGKDTITKWLGTKGFMATSLSENVSEDYNLSELISGVGKIFENMPKQITYESENKNTLKIYQTNIKMRQNLLELNDSPEKKLLQKIIDGKLSVRYDRWKQKCSVETAKMKNEENGENNKKGDGGNYENFDTVIKANDKNWDDIYELMSMADLTITNNYSTEEDLHNCLKKLDLSNLKRLRPTYDTYFMYLAELVTLRTNCVKRKVGCVLVKDSRIIATGYNGIAKGLNNCIEGECQSCTQDKAGGKSDHCLCVHAEVNALLEVGRE</sequence>
<evidence type="ECO:0000256" key="4">
    <source>
        <dbReference type="ARBA" id="ARBA00041763"/>
    </source>
</evidence>
<dbReference type="OrthoDB" id="10063137at2759"/>
<evidence type="ECO:0000256" key="3">
    <source>
        <dbReference type="ARBA" id="ARBA00038938"/>
    </source>
</evidence>
<feature type="non-terminal residue" evidence="7">
    <location>
        <position position="1"/>
    </location>
</feature>
<feature type="non-terminal residue" evidence="7">
    <location>
        <position position="282"/>
    </location>
</feature>
<dbReference type="Proteomes" id="UP000789405">
    <property type="component" value="Unassembled WGS sequence"/>
</dbReference>
<feature type="signal peptide" evidence="5">
    <location>
        <begin position="1"/>
        <end position="18"/>
    </location>
</feature>
<name>A0A9N9JPV7_9GLOM</name>
<keyword evidence="5" id="KW-0732">Signal</keyword>
<evidence type="ECO:0000256" key="5">
    <source>
        <dbReference type="SAM" id="SignalP"/>
    </source>
</evidence>
<organism evidence="7 8">
    <name type="scientific">Dentiscutata erythropus</name>
    <dbReference type="NCBI Taxonomy" id="1348616"/>
    <lineage>
        <taxon>Eukaryota</taxon>
        <taxon>Fungi</taxon>
        <taxon>Fungi incertae sedis</taxon>
        <taxon>Mucoromycota</taxon>
        <taxon>Glomeromycotina</taxon>
        <taxon>Glomeromycetes</taxon>
        <taxon>Diversisporales</taxon>
        <taxon>Gigasporaceae</taxon>
        <taxon>Dentiscutata</taxon>
    </lineage>
</organism>
<proteinExistence type="predicted"/>
<dbReference type="InterPro" id="IPR015517">
    <property type="entry name" value="dCMP_deaminase-rel"/>
</dbReference>
<dbReference type="Gene3D" id="3.40.50.300">
    <property type="entry name" value="P-loop containing nucleotide triphosphate hydrolases"/>
    <property type="match status" value="1"/>
</dbReference>
<evidence type="ECO:0000259" key="6">
    <source>
        <dbReference type="PROSITE" id="PS51747"/>
    </source>
</evidence>
<keyword evidence="2" id="KW-0378">Hydrolase</keyword>
<comment type="caution">
    <text evidence="7">The sequence shown here is derived from an EMBL/GenBank/DDBJ whole genome shotgun (WGS) entry which is preliminary data.</text>
</comment>
<dbReference type="GO" id="GO:0005737">
    <property type="term" value="C:cytoplasm"/>
    <property type="evidence" value="ECO:0007669"/>
    <property type="project" value="TreeGrafter"/>
</dbReference>
<dbReference type="InterPro" id="IPR027417">
    <property type="entry name" value="P-loop_NTPase"/>
</dbReference>
<dbReference type="SUPFAM" id="SSF53927">
    <property type="entry name" value="Cytidine deaminase-like"/>
    <property type="match status" value="1"/>
</dbReference>